<evidence type="ECO:0000313" key="1">
    <source>
        <dbReference type="EMBL" id="KAK1407965.1"/>
    </source>
</evidence>
<dbReference type="InterPro" id="IPR043502">
    <property type="entry name" value="DNA/RNA_pol_sf"/>
</dbReference>
<organism evidence="1 2">
    <name type="scientific">Tagetes erecta</name>
    <name type="common">African marigold</name>
    <dbReference type="NCBI Taxonomy" id="13708"/>
    <lineage>
        <taxon>Eukaryota</taxon>
        <taxon>Viridiplantae</taxon>
        <taxon>Streptophyta</taxon>
        <taxon>Embryophyta</taxon>
        <taxon>Tracheophyta</taxon>
        <taxon>Spermatophyta</taxon>
        <taxon>Magnoliopsida</taxon>
        <taxon>eudicotyledons</taxon>
        <taxon>Gunneridae</taxon>
        <taxon>Pentapetalae</taxon>
        <taxon>asterids</taxon>
        <taxon>campanulids</taxon>
        <taxon>Asterales</taxon>
        <taxon>Asteraceae</taxon>
        <taxon>Asteroideae</taxon>
        <taxon>Heliantheae alliance</taxon>
        <taxon>Tageteae</taxon>
        <taxon>Tagetes</taxon>
    </lineage>
</organism>
<sequence>MEETFRNLRKINMKLNPAKCSFGFEEGKFLGHIVDKQGIKANPSQIQAVLDMKSPQTKKQVQSLAGKIAALKRFLPKSAEKSLPFFKTLKNCVDKKDFKWTIEAEAAFQDLKKQIASLPTITAPVAGELITVYLSAGMEAISALEA</sequence>
<dbReference type="Gene3D" id="3.30.70.270">
    <property type="match status" value="2"/>
</dbReference>
<accession>A0AAD8JUD2</accession>
<evidence type="ECO:0008006" key="3">
    <source>
        <dbReference type="Google" id="ProtNLM"/>
    </source>
</evidence>
<keyword evidence="2" id="KW-1185">Reference proteome</keyword>
<gene>
    <name evidence="1" type="ORF">QVD17_39593</name>
</gene>
<dbReference type="EMBL" id="JAUHHV010000011">
    <property type="protein sequence ID" value="KAK1407965.1"/>
    <property type="molecule type" value="Genomic_DNA"/>
</dbReference>
<comment type="caution">
    <text evidence="1">The sequence shown here is derived from an EMBL/GenBank/DDBJ whole genome shotgun (WGS) entry which is preliminary data.</text>
</comment>
<reference evidence="1" key="1">
    <citation type="journal article" date="2023" name="bioRxiv">
        <title>Improved chromosome-level genome assembly for marigold (Tagetes erecta).</title>
        <authorList>
            <person name="Jiang F."/>
            <person name="Yuan L."/>
            <person name="Wang S."/>
            <person name="Wang H."/>
            <person name="Xu D."/>
            <person name="Wang A."/>
            <person name="Fan W."/>
        </authorList>
    </citation>
    <scope>NUCLEOTIDE SEQUENCE</scope>
    <source>
        <strain evidence="1">WSJ</strain>
        <tissue evidence="1">Leaf</tissue>
    </source>
</reference>
<dbReference type="PANTHER" id="PTHR37984:SF5">
    <property type="entry name" value="PROTEIN NYNRIN-LIKE"/>
    <property type="match status" value="1"/>
</dbReference>
<proteinExistence type="predicted"/>
<evidence type="ECO:0000313" key="2">
    <source>
        <dbReference type="Proteomes" id="UP001229421"/>
    </source>
</evidence>
<dbReference type="InterPro" id="IPR050951">
    <property type="entry name" value="Retrovirus_Pol_polyprotein"/>
</dbReference>
<dbReference type="AlphaFoldDB" id="A0AAD8JUD2"/>
<dbReference type="SUPFAM" id="SSF56672">
    <property type="entry name" value="DNA/RNA polymerases"/>
    <property type="match status" value="1"/>
</dbReference>
<protein>
    <recommendedName>
        <fullName evidence="3">Reverse transcriptase domain-containing protein</fullName>
    </recommendedName>
</protein>
<dbReference type="PANTHER" id="PTHR37984">
    <property type="entry name" value="PROTEIN CBG26694"/>
    <property type="match status" value="1"/>
</dbReference>
<dbReference type="InterPro" id="IPR043128">
    <property type="entry name" value="Rev_trsase/Diguanyl_cyclase"/>
</dbReference>
<name>A0AAD8JUD2_TARER</name>
<dbReference type="Proteomes" id="UP001229421">
    <property type="component" value="Unassembled WGS sequence"/>
</dbReference>